<keyword evidence="3" id="KW-0645">Protease</keyword>
<feature type="transmembrane region" description="Helical" evidence="8">
    <location>
        <begin position="14"/>
        <end position="36"/>
    </location>
</feature>
<proteinExistence type="predicted"/>
<evidence type="ECO:0008006" key="10">
    <source>
        <dbReference type="Google" id="ProtNLM"/>
    </source>
</evidence>
<keyword evidence="5" id="KW-0378">Hydrolase</keyword>
<evidence type="ECO:0000313" key="9">
    <source>
        <dbReference type="EMBL" id="CAA9409652.1"/>
    </source>
</evidence>
<evidence type="ECO:0000256" key="8">
    <source>
        <dbReference type="SAM" id="Phobius"/>
    </source>
</evidence>
<dbReference type="NCBIfam" id="TIGR02602">
    <property type="entry name" value="8TM_EpsH"/>
    <property type="match status" value="1"/>
</dbReference>
<feature type="transmembrane region" description="Helical" evidence="8">
    <location>
        <begin position="220"/>
        <end position="237"/>
    </location>
</feature>
<evidence type="ECO:0000256" key="7">
    <source>
        <dbReference type="ARBA" id="ARBA00023136"/>
    </source>
</evidence>
<dbReference type="NCBIfam" id="TIGR04178">
    <property type="entry name" value="exo_archaeo"/>
    <property type="match status" value="1"/>
</dbReference>
<evidence type="ECO:0000256" key="3">
    <source>
        <dbReference type="ARBA" id="ARBA00022670"/>
    </source>
</evidence>
<dbReference type="GO" id="GO:0008233">
    <property type="term" value="F:peptidase activity"/>
    <property type="evidence" value="ECO:0007669"/>
    <property type="project" value="UniProtKB-KW"/>
</dbReference>
<sequence>MHIQRRIRIVFKRYLLGEGITVLLVLLYAPLLVHWYDGWLNKNISIEHEYFSHGLIGLPYAAYIAWTNRKCWRRLPNSPHPLGGFFLVLATLFYLSRLSDLVNLSLPVMLASICLSLKGIPGLQLQAMPLLFVFLASPNHIPYLIEPYALPLQEFIAKTSGLILINFGLNVTVQEIYLYVNERIVEVAPHCAGLKMLFTSLYVSLILLDWTGVWSSRKRSILFLVSTSIISITSNIFRNTLLTYFHGTEREGLFTWLHAGWGGDLYSACILGLLVLLLNGVEKYFPSQSGN</sequence>
<dbReference type="Pfam" id="PF09721">
    <property type="entry name" value="Exosortase_EpsH"/>
    <property type="match status" value="1"/>
</dbReference>
<evidence type="ECO:0000256" key="4">
    <source>
        <dbReference type="ARBA" id="ARBA00022692"/>
    </source>
</evidence>
<reference evidence="9" key="1">
    <citation type="submission" date="2020-02" db="EMBL/GenBank/DDBJ databases">
        <authorList>
            <person name="Meier V. D."/>
        </authorList>
    </citation>
    <scope>NUCLEOTIDE SEQUENCE</scope>
    <source>
        <strain evidence="9">AVDCRST_MAG84</strain>
    </source>
</reference>
<dbReference type="EMBL" id="CADCTZ010001638">
    <property type="protein sequence ID" value="CAA9409652.1"/>
    <property type="molecule type" value="Genomic_DNA"/>
</dbReference>
<dbReference type="InterPro" id="IPR026492">
    <property type="entry name" value="Cyanoexo_CrtB"/>
</dbReference>
<dbReference type="AlphaFoldDB" id="A0A6J4PFR0"/>
<protein>
    <recommendedName>
        <fullName evidence="10">Eight transmembrane protein EpsH</fullName>
    </recommendedName>
</protein>
<feature type="transmembrane region" description="Helical" evidence="8">
    <location>
        <begin position="257"/>
        <end position="278"/>
    </location>
</feature>
<feature type="transmembrane region" description="Helical" evidence="8">
    <location>
        <begin position="48"/>
        <end position="66"/>
    </location>
</feature>
<dbReference type="NCBIfam" id="TIGR04156">
    <property type="entry name" value="cyanoexo_CrtB"/>
    <property type="match status" value="1"/>
</dbReference>
<evidence type="ECO:0000256" key="2">
    <source>
        <dbReference type="ARBA" id="ARBA00022475"/>
    </source>
</evidence>
<dbReference type="InterPro" id="IPR013426">
    <property type="entry name" value="EpsH-like"/>
</dbReference>
<keyword evidence="4 8" id="KW-0812">Transmembrane</keyword>
<name>A0A6J4PFR0_9CYAN</name>
<comment type="subcellular location">
    <subcellularLocation>
        <location evidence="1">Cell membrane</location>
        <topology evidence="1">Multi-pass membrane protein</topology>
    </subcellularLocation>
</comment>
<accession>A0A6J4PFR0</accession>
<organism evidence="9">
    <name type="scientific">uncultured Microcoleus sp</name>
    <dbReference type="NCBI Taxonomy" id="259945"/>
    <lineage>
        <taxon>Bacteria</taxon>
        <taxon>Bacillati</taxon>
        <taxon>Cyanobacteriota</taxon>
        <taxon>Cyanophyceae</taxon>
        <taxon>Oscillatoriophycideae</taxon>
        <taxon>Oscillatoriales</taxon>
        <taxon>Microcoleaceae</taxon>
        <taxon>Microcoleus</taxon>
        <taxon>environmental samples</taxon>
    </lineage>
</organism>
<dbReference type="GO" id="GO:0005886">
    <property type="term" value="C:plasma membrane"/>
    <property type="evidence" value="ECO:0007669"/>
    <property type="project" value="UniProtKB-SubCell"/>
</dbReference>
<keyword evidence="7 8" id="KW-0472">Membrane</keyword>
<dbReference type="GO" id="GO:0006508">
    <property type="term" value="P:proteolysis"/>
    <property type="evidence" value="ECO:0007669"/>
    <property type="project" value="UniProtKB-KW"/>
</dbReference>
<evidence type="ECO:0000256" key="5">
    <source>
        <dbReference type="ARBA" id="ARBA00022801"/>
    </source>
</evidence>
<dbReference type="InterPro" id="IPR026392">
    <property type="entry name" value="Exo/Archaeosortase_dom"/>
</dbReference>
<keyword evidence="6 8" id="KW-1133">Transmembrane helix</keyword>
<dbReference type="InterPro" id="IPR019127">
    <property type="entry name" value="Exosortase"/>
</dbReference>
<gene>
    <name evidence="9" type="ORF">AVDCRST_MAG84-6553</name>
</gene>
<evidence type="ECO:0000256" key="6">
    <source>
        <dbReference type="ARBA" id="ARBA00022989"/>
    </source>
</evidence>
<evidence type="ECO:0000256" key="1">
    <source>
        <dbReference type="ARBA" id="ARBA00004651"/>
    </source>
</evidence>
<keyword evidence="2" id="KW-1003">Cell membrane</keyword>